<evidence type="ECO:0000256" key="2">
    <source>
        <dbReference type="ARBA" id="ARBA00022741"/>
    </source>
</evidence>
<protein>
    <submittedName>
        <fullName evidence="5">ABC transporter ATP-binding protein</fullName>
    </submittedName>
</protein>
<proteinExistence type="predicted"/>
<keyword evidence="2" id="KW-0547">Nucleotide-binding</keyword>
<gene>
    <name evidence="5" type="ORF">GCM10020260_04510</name>
</gene>
<dbReference type="GO" id="GO:0005524">
    <property type="term" value="F:ATP binding"/>
    <property type="evidence" value="ECO:0007669"/>
    <property type="project" value="UniProtKB-KW"/>
</dbReference>
<keyword evidence="1" id="KW-0813">Transport</keyword>
<dbReference type="SMART" id="SM00382">
    <property type="entry name" value="AAA"/>
    <property type="match status" value="1"/>
</dbReference>
<dbReference type="Gene3D" id="3.40.50.300">
    <property type="entry name" value="P-loop containing nucleotide triphosphate hydrolases"/>
    <property type="match status" value="1"/>
</dbReference>
<evidence type="ECO:0000313" key="5">
    <source>
        <dbReference type="EMBL" id="GAA3280354.1"/>
    </source>
</evidence>
<dbReference type="InterPro" id="IPR003439">
    <property type="entry name" value="ABC_transporter-like_ATP-bd"/>
</dbReference>
<dbReference type="SUPFAM" id="SSF52540">
    <property type="entry name" value="P-loop containing nucleoside triphosphate hydrolases"/>
    <property type="match status" value="1"/>
</dbReference>
<name>A0ABP6RBV9_9MICC</name>
<dbReference type="PANTHER" id="PTHR42788:SF13">
    <property type="entry name" value="ALIPHATIC SULFONATES IMPORT ATP-BINDING PROTEIN SSUB"/>
    <property type="match status" value="1"/>
</dbReference>
<keyword evidence="6" id="KW-1185">Reference proteome</keyword>
<comment type="caution">
    <text evidence="5">The sequence shown here is derived from an EMBL/GenBank/DDBJ whole genome shotgun (WGS) entry which is preliminary data.</text>
</comment>
<keyword evidence="3 5" id="KW-0067">ATP-binding</keyword>
<dbReference type="Proteomes" id="UP001501736">
    <property type="component" value="Unassembled WGS sequence"/>
</dbReference>
<dbReference type="InterPro" id="IPR017871">
    <property type="entry name" value="ABC_transporter-like_CS"/>
</dbReference>
<organism evidence="5 6">
    <name type="scientific">Nesterenkonia halobia</name>
    <dbReference type="NCBI Taxonomy" id="37922"/>
    <lineage>
        <taxon>Bacteria</taxon>
        <taxon>Bacillati</taxon>
        <taxon>Actinomycetota</taxon>
        <taxon>Actinomycetes</taxon>
        <taxon>Micrococcales</taxon>
        <taxon>Micrococcaceae</taxon>
        <taxon>Nesterenkonia</taxon>
    </lineage>
</organism>
<dbReference type="InterPro" id="IPR003593">
    <property type="entry name" value="AAA+_ATPase"/>
</dbReference>
<dbReference type="EMBL" id="BAAAYG010000002">
    <property type="protein sequence ID" value="GAA3280354.1"/>
    <property type="molecule type" value="Genomic_DNA"/>
</dbReference>
<evidence type="ECO:0000259" key="4">
    <source>
        <dbReference type="PROSITE" id="PS50893"/>
    </source>
</evidence>
<evidence type="ECO:0000313" key="6">
    <source>
        <dbReference type="Proteomes" id="UP001501736"/>
    </source>
</evidence>
<dbReference type="Pfam" id="PF00005">
    <property type="entry name" value="ABC_tran"/>
    <property type="match status" value="1"/>
</dbReference>
<feature type="domain" description="ABC transporter" evidence="4">
    <location>
        <begin position="18"/>
        <end position="259"/>
    </location>
</feature>
<dbReference type="InterPro" id="IPR050166">
    <property type="entry name" value="ABC_transporter_ATP-bind"/>
</dbReference>
<dbReference type="PROSITE" id="PS50893">
    <property type="entry name" value="ABC_TRANSPORTER_2"/>
    <property type="match status" value="1"/>
</dbReference>
<sequence length="270" mass="29976">MTVATPSPSTAVETDTLVNVDDITIQFDTKKSSVVALRGVSLQIQRGEFIAIVGPSGCGKSTLLRAISGITPTTEGSVSLRGDQVVGPRQDVGFVFQRPALMPWRDVRRNILLQAEMRGMDRAEARERCEDLIQFTGLTGFEKSLPHQLSGGMQQRAALCRSLLHQPDVLLMDEPFGALDALTREKMNVEMQRMWRERDMTSALVTHSVAEAVYLATRVVVMGARPGHVVEEFTVNLPRERDYEETMEDPEFHRVAGRVRELLGSASSHE</sequence>
<accession>A0ABP6RBV9</accession>
<evidence type="ECO:0000256" key="1">
    <source>
        <dbReference type="ARBA" id="ARBA00022448"/>
    </source>
</evidence>
<dbReference type="InterPro" id="IPR027417">
    <property type="entry name" value="P-loop_NTPase"/>
</dbReference>
<reference evidence="6" key="1">
    <citation type="journal article" date="2019" name="Int. J. Syst. Evol. Microbiol.">
        <title>The Global Catalogue of Microorganisms (GCM) 10K type strain sequencing project: providing services to taxonomists for standard genome sequencing and annotation.</title>
        <authorList>
            <consortium name="The Broad Institute Genomics Platform"/>
            <consortium name="The Broad Institute Genome Sequencing Center for Infectious Disease"/>
            <person name="Wu L."/>
            <person name="Ma J."/>
        </authorList>
    </citation>
    <scope>NUCLEOTIDE SEQUENCE [LARGE SCALE GENOMIC DNA]</scope>
    <source>
        <strain evidence="6">JCM 11483</strain>
    </source>
</reference>
<dbReference type="RefSeq" id="WP_344717700.1">
    <property type="nucleotide sequence ID" value="NZ_BAAAYG010000002.1"/>
</dbReference>
<dbReference type="PANTHER" id="PTHR42788">
    <property type="entry name" value="TAURINE IMPORT ATP-BINDING PROTEIN-RELATED"/>
    <property type="match status" value="1"/>
</dbReference>
<dbReference type="PROSITE" id="PS00211">
    <property type="entry name" value="ABC_TRANSPORTER_1"/>
    <property type="match status" value="1"/>
</dbReference>
<evidence type="ECO:0000256" key="3">
    <source>
        <dbReference type="ARBA" id="ARBA00022840"/>
    </source>
</evidence>
<dbReference type="CDD" id="cd03293">
    <property type="entry name" value="ABC_NrtD_SsuB_transporters"/>
    <property type="match status" value="1"/>
</dbReference>